<feature type="compositionally biased region" description="Polar residues" evidence="1">
    <location>
        <begin position="182"/>
        <end position="192"/>
    </location>
</feature>
<evidence type="ECO:0000256" key="1">
    <source>
        <dbReference type="SAM" id="MobiDB-lite"/>
    </source>
</evidence>
<dbReference type="EMBL" id="BLKM01000887">
    <property type="protein sequence ID" value="GFG39226.1"/>
    <property type="molecule type" value="Genomic_DNA"/>
</dbReference>
<dbReference type="Proteomes" id="UP000502823">
    <property type="component" value="Unassembled WGS sequence"/>
</dbReference>
<feature type="region of interest" description="Disordered" evidence="1">
    <location>
        <begin position="66"/>
        <end position="89"/>
    </location>
</feature>
<feature type="compositionally biased region" description="Low complexity" evidence="1">
    <location>
        <begin position="383"/>
        <end position="396"/>
    </location>
</feature>
<protein>
    <submittedName>
        <fullName evidence="2">Uncharacterized protein</fullName>
    </submittedName>
</protein>
<feature type="region of interest" description="Disordered" evidence="1">
    <location>
        <begin position="378"/>
        <end position="472"/>
    </location>
</feature>
<dbReference type="AlphaFoldDB" id="A0A6L2Q3C6"/>
<reference evidence="3" key="1">
    <citation type="submission" date="2020-01" db="EMBL/GenBank/DDBJ databases">
        <title>Draft genome sequence of the Termite Coptotermes fromosanus.</title>
        <authorList>
            <person name="Itakura S."/>
            <person name="Yosikawa Y."/>
            <person name="Umezawa K."/>
        </authorList>
    </citation>
    <scope>NUCLEOTIDE SEQUENCE [LARGE SCALE GENOMIC DNA]</scope>
</reference>
<gene>
    <name evidence="2" type="ORF">Cfor_00702</name>
</gene>
<proteinExistence type="predicted"/>
<feature type="region of interest" description="Disordered" evidence="1">
    <location>
        <begin position="173"/>
        <end position="192"/>
    </location>
</feature>
<keyword evidence="3" id="KW-1185">Reference proteome</keyword>
<dbReference type="InParanoid" id="A0A6L2Q3C6"/>
<evidence type="ECO:0000313" key="2">
    <source>
        <dbReference type="EMBL" id="GFG39226.1"/>
    </source>
</evidence>
<feature type="region of interest" description="Disordered" evidence="1">
    <location>
        <begin position="567"/>
        <end position="605"/>
    </location>
</feature>
<feature type="compositionally biased region" description="Low complexity" evidence="1">
    <location>
        <begin position="405"/>
        <end position="418"/>
    </location>
</feature>
<comment type="caution">
    <text evidence="2">The sequence shown here is derived from an EMBL/GenBank/DDBJ whole genome shotgun (WGS) entry which is preliminary data.</text>
</comment>
<dbReference type="OrthoDB" id="8195469at2759"/>
<evidence type="ECO:0000313" key="3">
    <source>
        <dbReference type="Proteomes" id="UP000502823"/>
    </source>
</evidence>
<feature type="compositionally biased region" description="Polar residues" evidence="1">
    <location>
        <begin position="500"/>
        <end position="512"/>
    </location>
</feature>
<organism evidence="2 3">
    <name type="scientific">Coptotermes formosanus</name>
    <name type="common">Formosan subterranean termite</name>
    <dbReference type="NCBI Taxonomy" id="36987"/>
    <lineage>
        <taxon>Eukaryota</taxon>
        <taxon>Metazoa</taxon>
        <taxon>Ecdysozoa</taxon>
        <taxon>Arthropoda</taxon>
        <taxon>Hexapoda</taxon>
        <taxon>Insecta</taxon>
        <taxon>Pterygota</taxon>
        <taxon>Neoptera</taxon>
        <taxon>Polyneoptera</taxon>
        <taxon>Dictyoptera</taxon>
        <taxon>Blattodea</taxon>
        <taxon>Blattoidea</taxon>
        <taxon>Termitoidae</taxon>
        <taxon>Rhinotermitidae</taxon>
        <taxon>Coptotermes</taxon>
    </lineage>
</organism>
<feature type="compositionally biased region" description="Basic and acidic residues" evidence="1">
    <location>
        <begin position="73"/>
        <end position="83"/>
    </location>
</feature>
<name>A0A6L2Q3C6_COPFO</name>
<feature type="region of interest" description="Disordered" evidence="1">
    <location>
        <begin position="490"/>
        <end position="525"/>
    </location>
</feature>
<accession>A0A6L2Q3C6</accession>
<sequence>MAAAQAEVKVKELESYVRARNSFFLSLTKWFYSDPTVTEIESGVNQRGNCVQAPVGIVRDKGRKCIPGYPEPKQQKPRSEKPSSELLAKRKPWQHNGTLNNVKHVPESEFRKPDFALLVSLLQAIGFDLYCIEHLPSGSPVAVSEHEQSAAYTINITSAQSGLHVVLRPKLSAESSSSNNSGNTVRQANIQDPNTIPSSFLPTVTAGTAHVARDVISLLMKLLCEGEQIGTEAQRASNSWTCPRTAPQVEIPASQRRLSLETYFPIDSIAKGLAPQSTPRLSDVVQMDFEDSIPAILGSKEARTALASYEPSPILNVRPASQPELVRQRTWSIGSIRDLDDERVLITGPPCTSSPVQSQELIQNFEETSLHVRDAQLTGSGANSTSKSNKQSVSSVPKLLRKTSKLTTSTNSNSSYLRCGQRTGSFKRERSPAQRLSHVGQKDLVTPKSVGRYGTPSTLASTPPAPRKTQENANRVRSFISISDTTAGSPGVSLGASKSAPGTQICRTTSPARENRGTPIPRKSLSSLPASRIASKLASGTTTPPLGGDLKRRCSAVSIVANISSAPARPVTPTTGLPKAPKEGSKSTLRPTLLKAPSIINRFRK</sequence>